<evidence type="ECO:0000256" key="10">
    <source>
        <dbReference type="SAM" id="MobiDB-lite"/>
    </source>
</evidence>
<organism evidence="11 12">
    <name type="scientific">Ajellomyces capsulatus</name>
    <name type="common">Darling's disease fungus</name>
    <name type="synonym">Histoplasma capsulatum</name>
    <dbReference type="NCBI Taxonomy" id="5037"/>
    <lineage>
        <taxon>Eukaryota</taxon>
        <taxon>Fungi</taxon>
        <taxon>Dikarya</taxon>
        <taxon>Ascomycota</taxon>
        <taxon>Pezizomycotina</taxon>
        <taxon>Eurotiomycetes</taxon>
        <taxon>Eurotiomycetidae</taxon>
        <taxon>Onygenales</taxon>
        <taxon>Ajellomycetaceae</taxon>
        <taxon>Histoplasma</taxon>
    </lineage>
</organism>
<sequence>MHSALNRLQGVFGFCSTLAFLLGALTSLTVLLSPAEPVTNVSLSNIQVYCTRDELHRREMGSCLGSEQWELILDIYRSKGRPHYYARKREEYAQIKFDLDADLTSLFNWNTKQVFVYVLASYPTAPSSPSNLTTESIIWDMIIPATESPLSIPALTRRFFPSKKSKSSRFSSKTNKNSSSDSKKHKNPGLLRLRNQKSKYQITDISGKIALRENAQLVVAWNVQPWIGALMWSPHSKVAENIGGALGGLLDAVIISGGKGGRSKPFNFPALKVAGGKEG</sequence>
<evidence type="ECO:0000256" key="1">
    <source>
        <dbReference type="ARBA" id="ARBA00004648"/>
    </source>
</evidence>
<protein>
    <recommendedName>
        <fullName evidence="9">Signal peptidase subunit 3</fullName>
    </recommendedName>
</protein>
<evidence type="ECO:0000256" key="9">
    <source>
        <dbReference type="PIRNR" id="PIRNR016089"/>
    </source>
</evidence>
<dbReference type="EMBL" id="CP069109">
    <property type="protein sequence ID" value="QSS58234.1"/>
    <property type="molecule type" value="Genomic_DNA"/>
</dbReference>
<feature type="compositionally biased region" description="Low complexity" evidence="10">
    <location>
        <begin position="168"/>
        <end position="180"/>
    </location>
</feature>
<dbReference type="Proteomes" id="UP000663671">
    <property type="component" value="Chromosome 2"/>
</dbReference>
<keyword evidence="3" id="KW-0812">Transmembrane</keyword>
<dbReference type="VEuPathDB" id="FungiDB:I7I51_07657"/>
<keyword evidence="6" id="KW-1133">Transmembrane helix</keyword>
<keyword evidence="4 9" id="KW-0256">Endoplasmic reticulum</keyword>
<accession>A0A8A1M0N6</accession>
<name>A0A8A1M0N6_AJECA</name>
<dbReference type="GO" id="GO:0045047">
    <property type="term" value="P:protein targeting to ER"/>
    <property type="evidence" value="ECO:0007669"/>
    <property type="project" value="TreeGrafter"/>
</dbReference>
<evidence type="ECO:0000256" key="4">
    <source>
        <dbReference type="ARBA" id="ARBA00022824"/>
    </source>
</evidence>
<gene>
    <name evidence="11" type="ORF">I7I51_07657</name>
</gene>
<dbReference type="OrthoDB" id="10261524at2759"/>
<proteinExistence type="inferred from homology"/>
<dbReference type="PIRSF" id="PIRSF016089">
    <property type="entry name" value="SPC22"/>
    <property type="match status" value="1"/>
</dbReference>
<dbReference type="AlphaFoldDB" id="A0A8A1M0N6"/>
<feature type="region of interest" description="Disordered" evidence="10">
    <location>
        <begin position="165"/>
        <end position="190"/>
    </location>
</feature>
<evidence type="ECO:0000256" key="6">
    <source>
        <dbReference type="ARBA" id="ARBA00022989"/>
    </source>
</evidence>
<evidence type="ECO:0000256" key="2">
    <source>
        <dbReference type="ARBA" id="ARBA00009289"/>
    </source>
</evidence>
<comment type="similarity">
    <text evidence="2 9">Belongs to the SPCS3 family.</text>
</comment>
<comment type="function">
    <text evidence="8">Essential component of the signal peptidase complex (SPC) which catalyzes the cleavage of N-terminal signal sequences from nascent proteins as they are translocated into the lumen of the endoplasmic reticulum. Essential for the SPC catalytic activity, possibly by stabilizing and positioning the active center of the complex close to the lumenal surface. Essential for viability.</text>
</comment>
<evidence type="ECO:0000256" key="5">
    <source>
        <dbReference type="ARBA" id="ARBA00022968"/>
    </source>
</evidence>
<comment type="subcellular location">
    <subcellularLocation>
        <location evidence="1">Endoplasmic reticulum membrane</location>
        <topology evidence="1">Single-pass type II membrane protein</topology>
    </subcellularLocation>
</comment>
<dbReference type="GO" id="GO:0005787">
    <property type="term" value="C:signal peptidase complex"/>
    <property type="evidence" value="ECO:0007669"/>
    <property type="project" value="UniProtKB-UniRule"/>
</dbReference>
<evidence type="ECO:0000256" key="7">
    <source>
        <dbReference type="ARBA" id="ARBA00023136"/>
    </source>
</evidence>
<evidence type="ECO:0000313" key="12">
    <source>
        <dbReference type="Proteomes" id="UP000663671"/>
    </source>
</evidence>
<dbReference type="Pfam" id="PF04573">
    <property type="entry name" value="SPC22"/>
    <property type="match status" value="2"/>
</dbReference>
<dbReference type="GO" id="GO:0006465">
    <property type="term" value="P:signal peptide processing"/>
    <property type="evidence" value="ECO:0007669"/>
    <property type="project" value="UniProtKB-UniRule"/>
</dbReference>
<keyword evidence="7 9" id="KW-0472">Membrane</keyword>
<evidence type="ECO:0000256" key="3">
    <source>
        <dbReference type="ARBA" id="ARBA00022692"/>
    </source>
</evidence>
<keyword evidence="5" id="KW-0735">Signal-anchor</keyword>
<dbReference type="PANTHER" id="PTHR12804">
    <property type="entry name" value="MICROSOMAL SIGNAL PEPTIDASE 23 KD SUBUNIT SPC22/23"/>
    <property type="match status" value="1"/>
</dbReference>
<dbReference type="PANTHER" id="PTHR12804:SF0">
    <property type="entry name" value="SIGNAL PEPTIDASE COMPLEX SUBUNIT 3"/>
    <property type="match status" value="1"/>
</dbReference>
<evidence type="ECO:0000256" key="8">
    <source>
        <dbReference type="ARBA" id="ARBA00045670"/>
    </source>
</evidence>
<evidence type="ECO:0000313" key="11">
    <source>
        <dbReference type="EMBL" id="QSS58234.1"/>
    </source>
</evidence>
<dbReference type="InterPro" id="IPR007653">
    <property type="entry name" value="SPC3"/>
</dbReference>
<reference evidence="11" key="1">
    <citation type="submission" date="2021-01" db="EMBL/GenBank/DDBJ databases">
        <title>Chromosome-level genome assembly of a human fungal pathogen reveals clustering of transcriptionally co-regulated genes.</title>
        <authorList>
            <person name="Voorhies M."/>
            <person name="Cohen S."/>
            <person name="Shea T.P."/>
            <person name="Petrus S."/>
            <person name="Munoz J.F."/>
            <person name="Poplawski S."/>
            <person name="Goldman W.E."/>
            <person name="Michael T."/>
            <person name="Cuomo C.A."/>
            <person name="Sil A."/>
            <person name="Beyhan S."/>
        </authorList>
    </citation>
    <scope>NUCLEOTIDE SEQUENCE</scope>
    <source>
        <strain evidence="11">WU24</strain>
    </source>
</reference>